<keyword evidence="3" id="KW-1185">Reference proteome</keyword>
<dbReference type="InterPro" id="IPR036322">
    <property type="entry name" value="WD40_repeat_dom_sf"/>
</dbReference>
<comment type="caution">
    <text evidence="2">The sequence shown here is derived from an EMBL/GenBank/DDBJ whole genome shotgun (WGS) entry which is preliminary data.</text>
</comment>
<protein>
    <recommendedName>
        <fullName evidence="4">Partner and localiser of BRCA2 WD40 domain-containing protein</fullName>
    </recommendedName>
</protein>
<proteinExistence type="predicted"/>
<dbReference type="InterPro" id="IPR015943">
    <property type="entry name" value="WD40/YVTN_repeat-like_dom_sf"/>
</dbReference>
<dbReference type="SUPFAM" id="SSF50978">
    <property type="entry name" value="WD40 repeat-like"/>
    <property type="match status" value="1"/>
</dbReference>
<dbReference type="EMBL" id="CAXITT010000744">
    <property type="protein sequence ID" value="CAL1545867.1"/>
    <property type="molecule type" value="Genomic_DNA"/>
</dbReference>
<dbReference type="Proteomes" id="UP001497497">
    <property type="component" value="Unassembled WGS sequence"/>
</dbReference>
<gene>
    <name evidence="2" type="ORF">GSLYS_00019244001</name>
</gene>
<evidence type="ECO:0000313" key="3">
    <source>
        <dbReference type="Proteomes" id="UP001497497"/>
    </source>
</evidence>
<feature type="region of interest" description="Disordered" evidence="1">
    <location>
        <begin position="38"/>
        <end position="60"/>
    </location>
</feature>
<evidence type="ECO:0000313" key="2">
    <source>
        <dbReference type="EMBL" id="CAL1545867.1"/>
    </source>
</evidence>
<dbReference type="Gene3D" id="2.130.10.10">
    <property type="entry name" value="YVTN repeat-like/Quinoprotein amine dehydrogenase"/>
    <property type="match status" value="1"/>
</dbReference>
<sequence length="1480" mass="163191">MENSKEEKLKKLVALKQDYARKKKKLEKCKHAAQVKAHVRQKIKEHEEIEQQSREPPQTCYNQTSQCNAVTASISVSDLTSTKVSANEGNCHDSLKPFTAHNATVSSRDCSPKSVLDDQVLSTVGKTKKETSKGFREKILEPSLIEARDETATLNVSKQNIHSTEAKKEPIRLLNDNWVTVTKGDANALHRHVNKGNPLLHVDEVRIMTQADRKQVETIFNDVEQTVKPEEQLQGKVEKSSRQKESFHFLSNTEEVLDQDIQKLSTSVNEKQSMKDTSEHLNTLLSQSSILNQDKTKLITVNQTEHSTGRNSYMKPTVKKRKMINSSESDDEIIMASQVSRGVAYSLASSAYRKNAPNKMSTLDILPTAPTLESINLMSPNLKGEMTSNTPLCSISDSEFLNILGVTPIQDSKTDPEKTYFHENNATNEVCAKPRRKGVEKLSLAKNSKIETNYIISQQDSKPVSSNYELIFKQVHLEHDSGSIKSESTQELGHIIPETETSESQGPFLKYTELDTLTFTQTELPGLLIGQSFTKAVKLGRCVNRRSARILSHNSEGSIGSSNSSVLSSKSSQREDIIVSSRGVTFNKRSLAQQKKAAAVLSVFQFLIEEAVKPKWVSEFQLPVSFTELRKIKETILTGPKPLQEHFSGELGGSELDGSELVFTQSNSGQSVEVTSLKPEAHVPSRCCNEENTLKELILSPLNVSENVNSEQQVEILTSAQENFDYLSLKQQSIKQGRNLAAPPEDKDCQSDSQTTAGKTITTHVCVGSQLETDCCTSPPERSQNSLNVGRKLFEQKLVVLSDTKITTNAVDMMKALESETSSHQNKTGMICTSVSQTNPVIIAGSVSSPNLSLSCDGQSSLHNGQCKNTEQINSKSANSNDTVASNELLEDVHLSLSVCQDNLPLSCSVVPCSPSVVCTSPQPDIVIRNDQATPSIGTPSPVVHSVVKRNSFSLTSTPKTTRPKSFASRLNMSSYLKNSKMLFECNKGLDRSEKTLEICSPKPRCLKSVDDETPNTLEPKIFSPLLEKSCPKINKIINGCDVRSPDLSANLSNILQFEDSYLSPGQIPVNTLVESSTNHLGSSMDCSMLLVEPWKKLPRTPTTPLQVLEYKSAQNSHIPVVFTPTRRISRSQTNDNPFKEERTLKFSGCFQSCSQDAVVSVLCGQLKLESGTSTQFIVSVQATSLTLWTEDDHFGWTTELDWRLAPEIHIMKATLLPVNDRIAVIASGLDKGQLFVSLFVYICSSEDTKRFNIPLTEFQTEINSPSRVELCVASATELLVGLSTDSTHLVVKVIFSDDLNSILSVSKFDRQPSQLLNVVVVKNLASAFMTLSTDQNISIWNIKLGNCLKKMSLPSSVPCLTAMIAAKAYQGFLILDTIWRVDNGDCGGIVILNPVTCKAFPVVAFPSPNSSWRRTENAQKEVGLVTALNDRGSLCIWERKTGKIVGHTKSNLTTCASLMASNKTLLVGEIHGCLHLYRT</sequence>
<evidence type="ECO:0008006" key="4">
    <source>
        <dbReference type="Google" id="ProtNLM"/>
    </source>
</evidence>
<accession>A0AAV2IFP5</accession>
<organism evidence="2 3">
    <name type="scientific">Lymnaea stagnalis</name>
    <name type="common">Great pond snail</name>
    <name type="synonym">Helix stagnalis</name>
    <dbReference type="NCBI Taxonomy" id="6523"/>
    <lineage>
        <taxon>Eukaryota</taxon>
        <taxon>Metazoa</taxon>
        <taxon>Spiralia</taxon>
        <taxon>Lophotrochozoa</taxon>
        <taxon>Mollusca</taxon>
        <taxon>Gastropoda</taxon>
        <taxon>Heterobranchia</taxon>
        <taxon>Euthyneura</taxon>
        <taxon>Panpulmonata</taxon>
        <taxon>Hygrophila</taxon>
        <taxon>Lymnaeoidea</taxon>
        <taxon>Lymnaeidae</taxon>
        <taxon>Lymnaea</taxon>
    </lineage>
</organism>
<feature type="compositionally biased region" description="Basic and acidic residues" evidence="1">
    <location>
        <begin position="42"/>
        <end position="53"/>
    </location>
</feature>
<name>A0AAV2IFP5_LYMST</name>
<reference evidence="2 3" key="1">
    <citation type="submission" date="2024-04" db="EMBL/GenBank/DDBJ databases">
        <authorList>
            <consortium name="Genoscope - CEA"/>
            <person name="William W."/>
        </authorList>
    </citation>
    <scope>NUCLEOTIDE SEQUENCE [LARGE SCALE GENOMIC DNA]</scope>
</reference>
<evidence type="ECO:0000256" key="1">
    <source>
        <dbReference type="SAM" id="MobiDB-lite"/>
    </source>
</evidence>